<comment type="caution">
    <text evidence="2">The sequence shown here is derived from an EMBL/GenBank/DDBJ whole genome shotgun (WGS) entry which is preliminary data.</text>
</comment>
<dbReference type="OrthoDB" id="10314445at2759"/>
<reference evidence="2 3" key="1">
    <citation type="submission" date="2018-06" db="EMBL/GenBank/DDBJ databases">
        <title>Complete Genomes of Monosporascus.</title>
        <authorList>
            <person name="Robinson A.J."/>
            <person name="Natvig D.O."/>
        </authorList>
    </citation>
    <scope>NUCLEOTIDE SEQUENCE [LARGE SCALE GENOMIC DNA]</scope>
    <source>
        <strain evidence="2 3">CBS 110550</strain>
    </source>
</reference>
<gene>
    <name evidence="2" type="ORF">DL764_005683</name>
</gene>
<evidence type="ECO:0000313" key="3">
    <source>
        <dbReference type="Proteomes" id="UP000293360"/>
    </source>
</evidence>
<organism evidence="2 3">
    <name type="scientific">Monosporascus ibericus</name>
    <dbReference type="NCBI Taxonomy" id="155417"/>
    <lineage>
        <taxon>Eukaryota</taxon>
        <taxon>Fungi</taxon>
        <taxon>Dikarya</taxon>
        <taxon>Ascomycota</taxon>
        <taxon>Pezizomycotina</taxon>
        <taxon>Sordariomycetes</taxon>
        <taxon>Xylariomycetidae</taxon>
        <taxon>Xylariales</taxon>
        <taxon>Xylariales incertae sedis</taxon>
        <taxon>Monosporascus</taxon>
    </lineage>
</organism>
<name>A0A4Q4TC11_9PEZI</name>
<dbReference type="EMBL" id="QJNU01000304">
    <property type="protein sequence ID" value="RYP02693.1"/>
    <property type="molecule type" value="Genomic_DNA"/>
</dbReference>
<keyword evidence="3" id="KW-1185">Reference proteome</keyword>
<dbReference type="Proteomes" id="UP000293360">
    <property type="component" value="Unassembled WGS sequence"/>
</dbReference>
<keyword evidence="1" id="KW-1133">Transmembrane helix</keyword>
<protein>
    <submittedName>
        <fullName evidence="2">Uncharacterized protein</fullName>
    </submittedName>
</protein>
<feature type="transmembrane region" description="Helical" evidence="1">
    <location>
        <begin position="6"/>
        <end position="26"/>
    </location>
</feature>
<sequence length="84" mass="9267">MEQYAIILLGILGALAAVVFFFLAVYGPSSQRELVISHITSDYRYTPSQQDAVNGSYIFDDMLLPGEAVIMQCRTTATPTCRLC</sequence>
<evidence type="ECO:0000256" key="1">
    <source>
        <dbReference type="SAM" id="Phobius"/>
    </source>
</evidence>
<keyword evidence="1" id="KW-0812">Transmembrane</keyword>
<keyword evidence="1" id="KW-0472">Membrane</keyword>
<accession>A0A4Q4TC11</accession>
<proteinExistence type="predicted"/>
<evidence type="ECO:0000313" key="2">
    <source>
        <dbReference type="EMBL" id="RYP02693.1"/>
    </source>
</evidence>
<dbReference type="AlphaFoldDB" id="A0A4Q4TC11"/>